<keyword evidence="2" id="KW-0479">Metal-binding</keyword>
<comment type="subcellular location">
    <subcellularLocation>
        <location evidence="1">Nucleus</location>
    </subcellularLocation>
</comment>
<name>A0AAD5LFG2_PYTIN</name>
<dbReference type="PROSITE" id="PS00518">
    <property type="entry name" value="ZF_RING_1"/>
    <property type="match status" value="1"/>
</dbReference>
<dbReference type="SMART" id="SM00184">
    <property type="entry name" value="RING"/>
    <property type="match status" value="1"/>
</dbReference>
<sequence>MTAPADTRTVTIQLSELTEYLGCVLCHGMLRDAHTIPECLHSFCKSCIYRHFLVQGSRSCPKCFISLKPRPHTLLISDQKLQDVVDRIFPEFKADDERLEEEFYREHEFAKKEGDSAKAASAKRSSARSNQSGRSRKSSQGLPLESGPRVVMSFQVEVLPMENESRPLPMLPLRHLYVDGRFKVFDLLKWVRAQLEVSDGAELEITCMGATVGPELSMHFIHRTIWQHQHDEEQRLVLHYRMLIP</sequence>
<dbReference type="PANTHER" id="PTHR45893">
    <property type="entry name" value="POLYCOMB GROUP RING FINGER PROTEIN"/>
    <property type="match status" value="1"/>
</dbReference>
<dbReference type="InterPro" id="IPR013083">
    <property type="entry name" value="Znf_RING/FYVE/PHD"/>
</dbReference>
<dbReference type="GO" id="GO:0008270">
    <property type="term" value="F:zinc ion binding"/>
    <property type="evidence" value="ECO:0007669"/>
    <property type="project" value="UniProtKB-KW"/>
</dbReference>
<keyword evidence="4" id="KW-0862">Zinc</keyword>
<comment type="caution">
    <text evidence="9">The sequence shown here is derived from an EMBL/GenBank/DDBJ whole genome shotgun (WGS) entry which is preliminary data.</text>
</comment>
<feature type="domain" description="RING-type" evidence="8">
    <location>
        <begin position="23"/>
        <end position="63"/>
    </location>
</feature>
<keyword evidence="5" id="KW-0539">Nucleus</keyword>
<evidence type="ECO:0000256" key="1">
    <source>
        <dbReference type="ARBA" id="ARBA00004123"/>
    </source>
</evidence>
<dbReference type="Gene3D" id="3.10.20.90">
    <property type="entry name" value="Phosphatidylinositol 3-kinase Catalytic Subunit, Chain A, domain 1"/>
    <property type="match status" value="1"/>
</dbReference>
<evidence type="ECO:0000256" key="4">
    <source>
        <dbReference type="ARBA" id="ARBA00022833"/>
    </source>
</evidence>
<protein>
    <recommendedName>
        <fullName evidence="8">RING-type domain-containing protein</fullName>
    </recommendedName>
</protein>
<dbReference type="InterPro" id="IPR017907">
    <property type="entry name" value="Znf_RING_CS"/>
</dbReference>
<dbReference type="Proteomes" id="UP001209570">
    <property type="component" value="Unassembled WGS sequence"/>
</dbReference>
<dbReference type="CDD" id="cd16525">
    <property type="entry name" value="RING-HC_PCGF"/>
    <property type="match status" value="1"/>
</dbReference>
<dbReference type="SUPFAM" id="SSF57850">
    <property type="entry name" value="RING/U-box"/>
    <property type="match status" value="1"/>
</dbReference>
<keyword evidence="3 6" id="KW-0863">Zinc-finger</keyword>
<dbReference type="AlphaFoldDB" id="A0AAD5LFG2"/>
<evidence type="ECO:0000256" key="7">
    <source>
        <dbReference type="SAM" id="MobiDB-lite"/>
    </source>
</evidence>
<evidence type="ECO:0000256" key="2">
    <source>
        <dbReference type="ARBA" id="ARBA00022723"/>
    </source>
</evidence>
<evidence type="ECO:0000313" key="9">
    <source>
        <dbReference type="EMBL" id="KAJ0396197.1"/>
    </source>
</evidence>
<feature type="compositionally biased region" description="Polar residues" evidence="7">
    <location>
        <begin position="130"/>
        <end position="141"/>
    </location>
</feature>
<reference evidence="9" key="1">
    <citation type="submission" date="2021-12" db="EMBL/GenBank/DDBJ databases">
        <title>Prjna785345.</title>
        <authorList>
            <person name="Rujirawat T."/>
            <person name="Krajaejun T."/>
        </authorList>
    </citation>
    <scope>NUCLEOTIDE SEQUENCE</scope>
    <source>
        <strain evidence="9">Pi057C3</strain>
    </source>
</reference>
<evidence type="ECO:0000313" key="10">
    <source>
        <dbReference type="Proteomes" id="UP001209570"/>
    </source>
</evidence>
<dbReference type="GO" id="GO:0005634">
    <property type="term" value="C:nucleus"/>
    <property type="evidence" value="ECO:0007669"/>
    <property type="project" value="UniProtKB-SubCell"/>
</dbReference>
<dbReference type="Gene3D" id="3.30.40.10">
    <property type="entry name" value="Zinc/RING finger domain, C3HC4 (zinc finger)"/>
    <property type="match status" value="1"/>
</dbReference>
<dbReference type="InterPro" id="IPR001841">
    <property type="entry name" value="Znf_RING"/>
</dbReference>
<evidence type="ECO:0000256" key="6">
    <source>
        <dbReference type="PROSITE-ProRule" id="PRU00175"/>
    </source>
</evidence>
<dbReference type="InterPro" id="IPR051507">
    <property type="entry name" value="PcG_RING_finger"/>
</dbReference>
<dbReference type="EMBL" id="JAKCXM010000306">
    <property type="protein sequence ID" value="KAJ0396197.1"/>
    <property type="molecule type" value="Genomic_DNA"/>
</dbReference>
<feature type="region of interest" description="Disordered" evidence="7">
    <location>
        <begin position="114"/>
        <end position="145"/>
    </location>
</feature>
<evidence type="ECO:0000259" key="8">
    <source>
        <dbReference type="PROSITE" id="PS50089"/>
    </source>
</evidence>
<dbReference type="FunFam" id="3.30.40.10:FF:000033">
    <property type="entry name" value="Polycomb group RING finger protein 3"/>
    <property type="match status" value="1"/>
</dbReference>
<evidence type="ECO:0000256" key="3">
    <source>
        <dbReference type="ARBA" id="ARBA00022771"/>
    </source>
</evidence>
<feature type="compositionally biased region" description="Low complexity" evidence="7">
    <location>
        <begin position="117"/>
        <end position="129"/>
    </location>
</feature>
<dbReference type="PROSITE" id="PS50089">
    <property type="entry name" value="ZF_RING_2"/>
    <property type="match status" value="1"/>
</dbReference>
<evidence type="ECO:0000256" key="5">
    <source>
        <dbReference type="ARBA" id="ARBA00023242"/>
    </source>
</evidence>
<gene>
    <name evidence="9" type="ORF">P43SY_001904</name>
</gene>
<dbReference type="Pfam" id="PF13923">
    <property type="entry name" value="zf-C3HC4_2"/>
    <property type="match status" value="1"/>
</dbReference>
<accession>A0AAD5LFG2</accession>
<keyword evidence="10" id="KW-1185">Reference proteome</keyword>
<proteinExistence type="predicted"/>
<organism evidence="9 10">
    <name type="scientific">Pythium insidiosum</name>
    <name type="common">Pythiosis disease agent</name>
    <dbReference type="NCBI Taxonomy" id="114742"/>
    <lineage>
        <taxon>Eukaryota</taxon>
        <taxon>Sar</taxon>
        <taxon>Stramenopiles</taxon>
        <taxon>Oomycota</taxon>
        <taxon>Peronosporomycetes</taxon>
        <taxon>Pythiales</taxon>
        <taxon>Pythiaceae</taxon>
        <taxon>Pythium</taxon>
    </lineage>
</organism>